<keyword evidence="6" id="KW-0479">Metal-binding</keyword>
<dbReference type="PANTHER" id="PTHR45792">
    <property type="entry name" value="DIACYLGLYCEROL LIPASE HOMOLOG-RELATED"/>
    <property type="match status" value="1"/>
</dbReference>
<dbReference type="EC" id="3.1.1.116" evidence="14"/>
<protein>
    <recommendedName>
        <fullName evidence="14">sn-1-specific diacylglycerol lipase</fullName>
        <ecNumber evidence="14">3.1.1.116</ecNumber>
    </recommendedName>
</protein>
<sequence length="828" mass="93434">MPALYLFNRRTLLAGDDLQLPSIAWGAGFAAELFIFLPYLLFYTIELTLTTSATPDANDDYFAEFDQQIQRMQTQECDNATSGYADKTFCYLNLAYQAGMAIFCVVSLFYEQRILKLSTLGTPTRGLELRASLGTLIERKMTFLTALNFILLVFGLSSTLHFLSPYLYCFPKFFWIVVFILFVIQGLQCLFNITTLFSLWRASPSTSNVIDSEASFYQRHVEHTHQHDDIEMAEELWQNRCDGCCKIMAISTCFMFGGKNIVSQSADGGVEKFYGDISRALADYFHGSGSESLDVVPSDVALGFVVLRHIQAQRKLLARREALQQPNITSIRSNPGTSLLFRRALEKNNDSVGTESGERTLSDSDEAYQTFSRSLLTQSNPDDYATLEEGARFARHQLAAYTWILYFYEYPLTGGMRLLGRCLKAKLACSKTENSGMIERRDSYERCAMNSDVEEGGSAINDVDEMNREHIVGDNFLHEATMLAHAGLNKSDIAYASFESGFYETPYFIVIDREWKSIVVSIRGSLTLEDCVVDVLLDPSPLDALGEKYGFDGTGQYCHGGVLECTNWLHADLTKHKTLDKLLLGPNAEYSDYTLRIVGHSLGAGIGVILSMMLRNTFPDLRCTCYSPPGGFITWRLAKECSDFVNTFILDSDLVPRLSINNMERLRDEVLHLLARVKLSKYDIAKRIYSLRGEVELGDLDFLLTQNEDMLYPQDDIPDSEFLRQLQRFESIQQERRSNRGVSRSINLYPPGRIVHLVKTGQSKNCLHGVAGCITCGLSNAGFEYTAIRKENDDFNEIEISPTLWTDHFPNRVCMEIEKVAKSFGIDT</sequence>
<evidence type="ECO:0000256" key="4">
    <source>
        <dbReference type="ARBA" id="ARBA00022553"/>
    </source>
</evidence>
<keyword evidence="18" id="KW-1185">Reference proteome</keyword>
<feature type="transmembrane region" description="Helical" evidence="15">
    <location>
        <begin position="143"/>
        <end position="163"/>
    </location>
</feature>
<keyword evidence="9" id="KW-0442">Lipid degradation</keyword>
<evidence type="ECO:0000256" key="15">
    <source>
        <dbReference type="SAM" id="Phobius"/>
    </source>
</evidence>
<evidence type="ECO:0000256" key="7">
    <source>
        <dbReference type="ARBA" id="ARBA00022801"/>
    </source>
</evidence>
<evidence type="ECO:0000256" key="11">
    <source>
        <dbReference type="ARBA" id="ARBA00023098"/>
    </source>
</evidence>
<dbReference type="SUPFAM" id="SSF53474">
    <property type="entry name" value="alpha/beta-Hydrolases"/>
    <property type="match status" value="1"/>
</dbReference>
<evidence type="ECO:0000256" key="13">
    <source>
        <dbReference type="ARBA" id="ARBA00024531"/>
    </source>
</evidence>
<dbReference type="InterPro" id="IPR052214">
    <property type="entry name" value="DAG_Lipase-Related"/>
</dbReference>
<dbReference type="AlphaFoldDB" id="A0AAD9DCI4"/>
<evidence type="ECO:0000256" key="14">
    <source>
        <dbReference type="ARBA" id="ARBA00026104"/>
    </source>
</evidence>
<dbReference type="Proteomes" id="UP001224775">
    <property type="component" value="Unassembled WGS sequence"/>
</dbReference>
<keyword evidence="7 17" id="KW-0378">Hydrolase</keyword>
<comment type="cofactor">
    <cofactor evidence="1">
        <name>Ca(2+)</name>
        <dbReference type="ChEBI" id="CHEBI:29108"/>
    </cofactor>
</comment>
<evidence type="ECO:0000256" key="5">
    <source>
        <dbReference type="ARBA" id="ARBA00022692"/>
    </source>
</evidence>
<keyword evidence="11" id="KW-0443">Lipid metabolism</keyword>
<keyword evidence="4" id="KW-0597">Phosphoprotein</keyword>
<dbReference type="InterPro" id="IPR002921">
    <property type="entry name" value="Fungal_lipase-type"/>
</dbReference>
<comment type="catalytic activity">
    <reaction evidence="13">
        <text>a 1,2-diacyl-sn-glycerol + H2O = a 2-acylglycerol + a fatty acid + H(+)</text>
        <dbReference type="Rhea" id="RHEA:33275"/>
        <dbReference type="ChEBI" id="CHEBI:15377"/>
        <dbReference type="ChEBI" id="CHEBI:15378"/>
        <dbReference type="ChEBI" id="CHEBI:17389"/>
        <dbReference type="ChEBI" id="CHEBI:17815"/>
        <dbReference type="ChEBI" id="CHEBI:28868"/>
        <dbReference type="EC" id="3.1.1.116"/>
    </reaction>
    <physiologicalReaction direction="left-to-right" evidence="13">
        <dbReference type="Rhea" id="RHEA:33276"/>
    </physiologicalReaction>
</comment>
<dbReference type="GO" id="GO:0005886">
    <property type="term" value="C:plasma membrane"/>
    <property type="evidence" value="ECO:0007669"/>
    <property type="project" value="UniProtKB-SubCell"/>
</dbReference>
<dbReference type="PANTHER" id="PTHR45792:SF8">
    <property type="entry name" value="DIACYLGLYCEROL LIPASE-ALPHA"/>
    <property type="match status" value="1"/>
</dbReference>
<dbReference type="EMBL" id="JATAAI010000015">
    <property type="protein sequence ID" value="KAK1740730.1"/>
    <property type="molecule type" value="Genomic_DNA"/>
</dbReference>
<keyword evidence="5 15" id="KW-0812">Transmembrane</keyword>
<evidence type="ECO:0000256" key="6">
    <source>
        <dbReference type="ARBA" id="ARBA00022723"/>
    </source>
</evidence>
<keyword evidence="3" id="KW-1003">Cell membrane</keyword>
<feature type="transmembrane region" description="Helical" evidence="15">
    <location>
        <begin position="89"/>
        <end position="110"/>
    </location>
</feature>
<dbReference type="CDD" id="cd00519">
    <property type="entry name" value="Lipase_3"/>
    <property type="match status" value="1"/>
</dbReference>
<feature type="domain" description="Fungal lipase-type" evidence="16">
    <location>
        <begin position="519"/>
        <end position="661"/>
    </location>
</feature>
<reference evidence="17" key="1">
    <citation type="submission" date="2023-06" db="EMBL/GenBank/DDBJ databases">
        <title>Survivors Of The Sea: Transcriptome response of Skeletonema marinoi to long-term dormancy.</title>
        <authorList>
            <person name="Pinder M.I.M."/>
            <person name="Kourtchenko O."/>
            <person name="Robertson E.K."/>
            <person name="Larsson T."/>
            <person name="Maumus F."/>
            <person name="Osuna-Cruz C.M."/>
            <person name="Vancaester E."/>
            <person name="Stenow R."/>
            <person name="Vandepoele K."/>
            <person name="Ploug H."/>
            <person name="Bruchert V."/>
            <person name="Godhe A."/>
            <person name="Topel M."/>
        </authorList>
    </citation>
    <scope>NUCLEOTIDE SEQUENCE</scope>
    <source>
        <strain evidence="17">R05AC</strain>
    </source>
</reference>
<dbReference type="GO" id="GO:0016042">
    <property type="term" value="P:lipid catabolic process"/>
    <property type="evidence" value="ECO:0007669"/>
    <property type="project" value="UniProtKB-KW"/>
</dbReference>
<dbReference type="InterPro" id="IPR029058">
    <property type="entry name" value="AB_hydrolase_fold"/>
</dbReference>
<evidence type="ECO:0000256" key="12">
    <source>
        <dbReference type="ARBA" id="ARBA00023136"/>
    </source>
</evidence>
<feature type="transmembrane region" description="Helical" evidence="15">
    <location>
        <begin position="20"/>
        <end position="42"/>
    </location>
</feature>
<dbReference type="Pfam" id="PF01764">
    <property type="entry name" value="Lipase_3"/>
    <property type="match status" value="1"/>
</dbReference>
<dbReference type="Gene3D" id="3.40.50.1820">
    <property type="entry name" value="alpha/beta hydrolase"/>
    <property type="match status" value="1"/>
</dbReference>
<name>A0AAD9DCI4_9STRA</name>
<evidence type="ECO:0000259" key="16">
    <source>
        <dbReference type="Pfam" id="PF01764"/>
    </source>
</evidence>
<evidence type="ECO:0000313" key="18">
    <source>
        <dbReference type="Proteomes" id="UP001224775"/>
    </source>
</evidence>
<evidence type="ECO:0000256" key="2">
    <source>
        <dbReference type="ARBA" id="ARBA00004651"/>
    </source>
</evidence>
<accession>A0AAD9DCI4</accession>
<evidence type="ECO:0000256" key="8">
    <source>
        <dbReference type="ARBA" id="ARBA00022837"/>
    </source>
</evidence>
<evidence type="ECO:0000256" key="10">
    <source>
        <dbReference type="ARBA" id="ARBA00022989"/>
    </source>
</evidence>
<proteinExistence type="predicted"/>
<keyword evidence="10 15" id="KW-1133">Transmembrane helix</keyword>
<gene>
    <name evidence="17" type="ORF">QTG54_008825</name>
</gene>
<organism evidence="17 18">
    <name type="scientific">Skeletonema marinoi</name>
    <dbReference type="NCBI Taxonomy" id="267567"/>
    <lineage>
        <taxon>Eukaryota</taxon>
        <taxon>Sar</taxon>
        <taxon>Stramenopiles</taxon>
        <taxon>Ochrophyta</taxon>
        <taxon>Bacillariophyta</taxon>
        <taxon>Coscinodiscophyceae</taxon>
        <taxon>Thalassiosirophycidae</taxon>
        <taxon>Thalassiosirales</taxon>
        <taxon>Skeletonemataceae</taxon>
        <taxon>Skeletonema</taxon>
        <taxon>Skeletonema marinoi-dohrnii complex</taxon>
    </lineage>
</organism>
<dbReference type="GO" id="GO:0046872">
    <property type="term" value="F:metal ion binding"/>
    <property type="evidence" value="ECO:0007669"/>
    <property type="project" value="UniProtKB-KW"/>
</dbReference>
<evidence type="ECO:0000256" key="9">
    <source>
        <dbReference type="ARBA" id="ARBA00022963"/>
    </source>
</evidence>
<keyword evidence="12 15" id="KW-0472">Membrane</keyword>
<keyword evidence="8" id="KW-0106">Calcium</keyword>
<evidence type="ECO:0000313" key="17">
    <source>
        <dbReference type="EMBL" id="KAK1740730.1"/>
    </source>
</evidence>
<comment type="subcellular location">
    <subcellularLocation>
        <location evidence="2">Cell membrane</location>
        <topology evidence="2">Multi-pass membrane protein</topology>
    </subcellularLocation>
</comment>
<evidence type="ECO:0000256" key="3">
    <source>
        <dbReference type="ARBA" id="ARBA00022475"/>
    </source>
</evidence>
<dbReference type="GO" id="GO:0016298">
    <property type="term" value="F:lipase activity"/>
    <property type="evidence" value="ECO:0007669"/>
    <property type="project" value="TreeGrafter"/>
</dbReference>
<feature type="transmembrane region" description="Helical" evidence="15">
    <location>
        <begin position="175"/>
        <end position="200"/>
    </location>
</feature>
<evidence type="ECO:0000256" key="1">
    <source>
        <dbReference type="ARBA" id="ARBA00001913"/>
    </source>
</evidence>
<comment type="caution">
    <text evidence="17">The sequence shown here is derived from an EMBL/GenBank/DDBJ whole genome shotgun (WGS) entry which is preliminary data.</text>
</comment>